<keyword evidence="1" id="KW-0812">Transmembrane</keyword>
<keyword evidence="3" id="KW-1185">Reference proteome</keyword>
<dbReference type="RefSeq" id="WP_012598924.1">
    <property type="nucleotide sequence ID" value="NC_011729.1"/>
</dbReference>
<gene>
    <name evidence="2" type="ordered locus">PCC7424_1539</name>
</gene>
<feature type="transmembrane region" description="Helical" evidence="1">
    <location>
        <begin position="7"/>
        <end position="29"/>
    </location>
</feature>
<dbReference type="Proteomes" id="UP000002384">
    <property type="component" value="Chromosome"/>
</dbReference>
<accession>B7K9L1</accession>
<keyword evidence="1" id="KW-0472">Membrane</keyword>
<dbReference type="STRING" id="65393.PCC7424_1539"/>
<protein>
    <submittedName>
        <fullName evidence="2">Uncharacterized protein</fullName>
    </submittedName>
</protein>
<evidence type="ECO:0000313" key="2">
    <source>
        <dbReference type="EMBL" id="ACK69979.1"/>
    </source>
</evidence>
<reference evidence="3" key="1">
    <citation type="journal article" date="2011" name="MBio">
        <title>Novel metabolic attributes of the genus Cyanothece, comprising a group of unicellular nitrogen-fixing Cyanobacteria.</title>
        <authorList>
            <person name="Bandyopadhyay A."/>
            <person name="Elvitigala T."/>
            <person name="Welsh E."/>
            <person name="Stockel J."/>
            <person name="Liberton M."/>
            <person name="Min H."/>
            <person name="Sherman L.A."/>
            <person name="Pakrasi H.B."/>
        </authorList>
    </citation>
    <scope>NUCLEOTIDE SEQUENCE [LARGE SCALE GENOMIC DNA]</scope>
    <source>
        <strain evidence="3">PCC 7424</strain>
    </source>
</reference>
<dbReference type="EMBL" id="CP001291">
    <property type="protein sequence ID" value="ACK69979.1"/>
    <property type="molecule type" value="Genomic_DNA"/>
</dbReference>
<dbReference type="AlphaFoldDB" id="B7K9L1"/>
<sequence>MISLNKRLISGVGITSATLVGLTGLVYLVNLPYPMIRRPVAGIAPILLLPSYMSMDRNYRQAIAHVEQAEQLVKNASSFADITLGEEKVKIAQVNLNALPVWFLGYEPTRYCEMSECSWQFTFDEFEAARAKIGRMEAMIFQEKNAINQYQQAEANLQQAKQQYQAASSPQQRQTVLSLWQTSLDQLQQLPPSTFAANLASTKLIAYKRDFEQIAGTIAGFQQTNTMIKVAQQFAVAATKSCQNPPHQVAQWEQCQKLWQQALDRLEMVAPTEAGYLDAQSLLAQYQTNLGIVQVRLKAQSQSVEAIDNAKAQIQQIQASFAAGVEPDQRNSFISELQGTIDQLKKVQAGTTVYAEAQELLKSAQAKLKQASS</sequence>
<dbReference type="OrthoDB" id="569590at2"/>
<evidence type="ECO:0000256" key="1">
    <source>
        <dbReference type="SAM" id="Phobius"/>
    </source>
</evidence>
<dbReference type="KEGG" id="cyc:PCC7424_1539"/>
<dbReference type="eggNOG" id="COG0457">
    <property type="taxonomic scope" value="Bacteria"/>
</dbReference>
<dbReference type="HOGENOM" id="CLU_050199_0_0_3"/>
<evidence type="ECO:0000313" key="3">
    <source>
        <dbReference type="Proteomes" id="UP000002384"/>
    </source>
</evidence>
<name>B7K9L1_GLOC7</name>
<organism evidence="2 3">
    <name type="scientific">Gloeothece citriformis (strain PCC 7424)</name>
    <name type="common">Cyanothece sp. (strain PCC 7424)</name>
    <dbReference type="NCBI Taxonomy" id="65393"/>
    <lineage>
        <taxon>Bacteria</taxon>
        <taxon>Bacillati</taxon>
        <taxon>Cyanobacteriota</taxon>
        <taxon>Cyanophyceae</taxon>
        <taxon>Oscillatoriophycideae</taxon>
        <taxon>Chroococcales</taxon>
        <taxon>Aphanothecaceae</taxon>
        <taxon>Gloeothece</taxon>
        <taxon>Gloeothece citriformis</taxon>
    </lineage>
</organism>
<proteinExistence type="predicted"/>
<keyword evidence="1" id="KW-1133">Transmembrane helix</keyword>